<feature type="domain" description="Heterokaryon incompatibility" evidence="2">
    <location>
        <begin position="119"/>
        <end position="263"/>
    </location>
</feature>
<dbReference type="Proteomes" id="UP000605986">
    <property type="component" value="Unassembled WGS sequence"/>
</dbReference>
<evidence type="ECO:0000313" key="3">
    <source>
        <dbReference type="EMBL" id="KAF4442227.1"/>
    </source>
</evidence>
<evidence type="ECO:0000259" key="2">
    <source>
        <dbReference type="Pfam" id="PF06985"/>
    </source>
</evidence>
<dbReference type="PANTHER" id="PTHR24148:SF73">
    <property type="entry name" value="HET DOMAIN PROTEIN (AFU_ORTHOLOGUE AFUA_8G01020)"/>
    <property type="match status" value="1"/>
</dbReference>
<gene>
    <name evidence="3" type="ORF">F53441_11789</name>
</gene>
<feature type="region of interest" description="Disordered" evidence="1">
    <location>
        <begin position="1"/>
        <end position="45"/>
    </location>
</feature>
<dbReference type="PANTHER" id="PTHR24148">
    <property type="entry name" value="ANKYRIN REPEAT DOMAIN-CONTAINING PROTEIN 39 HOMOLOG-RELATED"/>
    <property type="match status" value="1"/>
</dbReference>
<proteinExistence type="predicted"/>
<dbReference type="Pfam" id="PF06985">
    <property type="entry name" value="HET"/>
    <property type="match status" value="1"/>
</dbReference>
<sequence length="666" mass="75675">MGLSEQSIEAPVSSPPSYEPRERGHPPQAPVSTIQESPYRGDYKPYTYPGDYKPYPYSFNETPPALNSDQHAVSSLAERSFHYRPIEDASIRLIRFLPERKAMLKCEIIHVSLEQPPPYIAVSYTWGDIGDTRKIEVEGCQIPIAVSLHGALQALRQKEASVLVWVDALCINFKNRNERSQHVQLMPHIYSRADHVAIWLGPEDSGSTRAVEFLKEITKPVTELFNSSNISQLLEEGTENGDLLSVVSLFRREYWGRLWVVQEVFNAKKITVYCGPTALQWKTYQNASTLFSQRRGELDFNKNDQVSSPEQFSYVQTLLHQGPASFPDLKFHMSDGEEALLQVLRICRRKLASDPRDKLFGILGVLPASIRNELRVDYNLSVKDVYTKIVDFLLKTTDKLDFIGEAVHFPVHTSSTNLPTFVPDWSHIPQTSGMGFKYGFSASRCSPALYRFCDERLNKLEISGLEIDVVQSKGIAVGELCNLGDYLMAFLHWRALLFQAVGGRSEQEIQWAEECFAATISLGQIPQGHDRQRWQAEAYHVFANMFRERLSYIPLDDRLCGYMDIEADVTSEMRRQFLQANFGDRMMGRCFCLTQNQRMGMGSGFMLAGDIIVVPLGCSTPILLRPEGSQGEYRYVGDIYVDGYMFGKAVDQWEAGQRELKTYVLH</sequence>
<dbReference type="OrthoDB" id="3548654at2759"/>
<reference evidence="3" key="1">
    <citation type="submission" date="2020-01" db="EMBL/GenBank/DDBJ databases">
        <title>Identification and distribution of gene clusters putatively required for synthesis of sphingolipid metabolism inhibitors in phylogenetically diverse species of the filamentous fungus Fusarium.</title>
        <authorList>
            <person name="Kim H.-S."/>
            <person name="Busman M."/>
            <person name="Brown D.W."/>
            <person name="Divon H."/>
            <person name="Uhlig S."/>
            <person name="Proctor R.H."/>
        </authorList>
    </citation>
    <scope>NUCLEOTIDE SEQUENCE</scope>
    <source>
        <strain evidence="3">NRRL 53441</strain>
    </source>
</reference>
<organism evidence="3 4">
    <name type="scientific">Fusarium austroafricanum</name>
    <dbReference type="NCBI Taxonomy" id="2364996"/>
    <lineage>
        <taxon>Eukaryota</taxon>
        <taxon>Fungi</taxon>
        <taxon>Dikarya</taxon>
        <taxon>Ascomycota</taxon>
        <taxon>Pezizomycotina</taxon>
        <taxon>Sordariomycetes</taxon>
        <taxon>Hypocreomycetidae</taxon>
        <taxon>Hypocreales</taxon>
        <taxon>Nectriaceae</taxon>
        <taxon>Fusarium</taxon>
        <taxon>Fusarium concolor species complex</taxon>
    </lineage>
</organism>
<protein>
    <recommendedName>
        <fullName evidence="2">Heterokaryon incompatibility domain-containing protein</fullName>
    </recommendedName>
</protein>
<evidence type="ECO:0000256" key="1">
    <source>
        <dbReference type="SAM" id="MobiDB-lite"/>
    </source>
</evidence>
<dbReference type="AlphaFoldDB" id="A0A8H4K290"/>
<evidence type="ECO:0000313" key="4">
    <source>
        <dbReference type="Proteomes" id="UP000605986"/>
    </source>
</evidence>
<dbReference type="InterPro" id="IPR052895">
    <property type="entry name" value="HetReg/Transcr_Mod"/>
</dbReference>
<accession>A0A8H4K290</accession>
<keyword evidence="4" id="KW-1185">Reference proteome</keyword>
<dbReference type="EMBL" id="JAADJG010000601">
    <property type="protein sequence ID" value="KAF4442227.1"/>
    <property type="molecule type" value="Genomic_DNA"/>
</dbReference>
<name>A0A8H4K290_9HYPO</name>
<dbReference type="Pfam" id="PF26639">
    <property type="entry name" value="Het-6_barrel"/>
    <property type="match status" value="1"/>
</dbReference>
<comment type="caution">
    <text evidence="3">The sequence shown here is derived from an EMBL/GenBank/DDBJ whole genome shotgun (WGS) entry which is preliminary data.</text>
</comment>
<dbReference type="InterPro" id="IPR010730">
    <property type="entry name" value="HET"/>
</dbReference>